<dbReference type="RefSeq" id="WP_065019351.1">
    <property type="nucleotide sequence ID" value="NZ_LZKG01000126.1"/>
</dbReference>
<accession>A0A1A2XQ31</accession>
<proteinExistence type="predicted"/>
<dbReference type="EMBL" id="LZKG01000126">
    <property type="protein sequence ID" value="OBI27006.1"/>
    <property type="molecule type" value="Genomic_DNA"/>
</dbReference>
<comment type="caution">
    <text evidence="1">The sequence shown here is derived from an EMBL/GenBank/DDBJ whole genome shotgun (WGS) entry which is preliminary data.</text>
</comment>
<organism evidence="1 2">
    <name type="scientific">Mycolicibacter sinensis (strain JDM601)</name>
    <name type="common">Mycobacterium sinense</name>
    <dbReference type="NCBI Taxonomy" id="875328"/>
    <lineage>
        <taxon>Bacteria</taxon>
        <taxon>Bacillati</taxon>
        <taxon>Actinomycetota</taxon>
        <taxon>Actinomycetes</taxon>
        <taxon>Mycobacteriales</taxon>
        <taxon>Mycobacteriaceae</taxon>
        <taxon>Mycolicibacter</taxon>
    </lineage>
</organism>
<dbReference type="Proteomes" id="UP000093943">
    <property type="component" value="Unassembled WGS sequence"/>
</dbReference>
<evidence type="ECO:0000313" key="1">
    <source>
        <dbReference type="EMBL" id="OBI27006.1"/>
    </source>
</evidence>
<dbReference type="AlphaFoldDB" id="A0A1A2XQ31"/>
<protein>
    <submittedName>
        <fullName evidence="1">Uncharacterized protein</fullName>
    </submittedName>
</protein>
<evidence type="ECO:0000313" key="2">
    <source>
        <dbReference type="Proteomes" id="UP000093943"/>
    </source>
</evidence>
<sequence length="65" mass="7192">MPYSNLNPDGVLGSDYHDCALIHEGMNPQRIIDSGRGISPPWTPTIVDAAQHFLCRDSWSLIPSQ</sequence>
<reference evidence="2" key="1">
    <citation type="submission" date="2016-06" db="EMBL/GenBank/DDBJ databases">
        <authorList>
            <person name="Sutton G."/>
            <person name="Brinkac L."/>
            <person name="Sanka R."/>
            <person name="Adams M."/>
            <person name="Lau E."/>
            <person name="Sam S."/>
            <person name="Sreng N."/>
            <person name="Him V."/>
            <person name="Kerleguer A."/>
            <person name="Cheng S."/>
        </authorList>
    </citation>
    <scope>NUCLEOTIDE SEQUENCE [LARGE SCALE GENOMIC DNA]</scope>
    <source>
        <strain evidence="2">E1876</strain>
    </source>
</reference>
<name>A0A1A2XQ31_MYCSD</name>
<gene>
    <name evidence="1" type="ORF">A5710_06270</name>
</gene>